<dbReference type="AlphaFoldDB" id="A0A917DEF0"/>
<dbReference type="SUPFAM" id="SSF55144">
    <property type="entry name" value="LigT-like"/>
    <property type="match status" value="1"/>
</dbReference>
<accession>A0A917DEF0</accession>
<evidence type="ECO:0000313" key="1">
    <source>
        <dbReference type="EMBL" id="GGD33485.1"/>
    </source>
</evidence>
<dbReference type="EMBL" id="BMFG01000010">
    <property type="protein sequence ID" value="GGD33485.1"/>
    <property type="molecule type" value="Genomic_DNA"/>
</dbReference>
<protein>
    <recommendedName>
        <fullName evidence="3">2'-5' RNA ligase</fullName>
    </recommendedName>
</protein>
<dbReference type="Proteomes" id="UP000625735">
    <property type="component" value="Unassembled WGS sequence"/>
</dbReference>
<dbReference type="Pfam" id="PF13563">
    <property type="entry name" value="2_5_RNA_ligase2"/>
    <property type="match status" value="1"/>
</dbReference>
<gene>
    <name evidence="1" type="ORF">GCM10011343_24400</name>
</gene>
<reference evidence="1" key="2">
    <citation type="submission" date="2020-09" db="EMBL/GenBank/DDBJ databases">
        <authorList>
            <person name="Sun Q."/>
            <person name="Zhou Y."/>
        </authorList>
    </citation>
    <scope>NUCLEOTIDE SEQUENCE</scope>
    <source>
        <strain evidence="1">CGMCC 1.12506</strain>
    </source>
</reference>
<dbReference type="RefSeq" id="WP_188362864.1">
    <property type="nucleotide sequence ID" value="NZ_BMFG01000010.1"/>
</dbReference>
<dbReference type="Gene3D" id="3.90.1140.10">
    <property type="entry name" value="Cyclic phosphodiesterase"/>
    <property type="match status" value="1"/>
</dbReference>
<name>A0A917DEF0_9FLAO</name>
<reference evidence="1" key="1">
    <citation type="journal article" date="2014" name="Int. J. Syst. Evol. Microbiol.">
        <title>Complete genome sequence of Corynebacterium casei LMG S-19264T (=DSM 44701T), isolated from a smear-ripened cheese.</title>
        <authorList>
            <consortium name="US DOE Joint Genome Institute (JGI-PGF)"/>
            <person name="Walter F."/>
            <person name="Albersmeier A."/>
            <person name="Kalinowski J."/>
            <person name="Ruckert C."/>
        </authorList>
    </citation>
    <scope>NUCLEOTIDE SEQUENCE</scope>
    <source>
        <strain evidence="1">CGMCC 1.12506</strain>
    </source>
</reference>
<dbReference type="InterPro" id="IPR009097">
    <property type="entry name" value="Cyclic_Pdiesterase"/>
</dbReference>
<evidence type="ECO:0008006" key="3">
    <source>
        <dbReference type="Google" id="ProtNLM"/>
    </source>
</evidence>
<evidence type="ECO:0000313" key="2">
    <source>
        <dbReference type="Proteomes" id="UP000625735"/>
    </source>
</evidence>
<organism evidence="1 2">
    <name type="scientific">Flavobacterium orientale</name>
    <dbReference type="NCBI Taxonomy" id="1756020"/>
    <lineage>
        <taxon>Bacteria</taxon>
        <taxon>Pseudomonadati</taxon>
        <taxon>Bacteroidota</taxon>
        <taxon>Flavobacteriia</taxon>
        <taxon>Flavobacteriales</taxon>
        <taxon>Flavobacteriaceae</taxon>
        <taxon>Flavobacterium</taxon>
    </lineage>
</organism>
<keyword evidence="2" id="KW-1185">Reference proteome</keyword>
<comment type="caution">
    <text evidence="1">The sequence shown here is derived from an EMBL/GenBank/DDBJ whole genome shotgun (WGS) entry which is preliminary data.</text>
</comment>
<proteinExistence type="predicted"/>
<sequence>MNKEKPKYLLAVMPSLEISSCVNEWKQSLIKEIGRFGSDKSLAHITVMGFNADSNQLSLWINGISTFCNNQPNHDIGFNGFASFGSYAYYVKPDNSSEKYLNNLIRNIHHHFGFKIKSPKSHMTIARELDEVRIERASKLFKNHDADFKFLCDGFTLRKFNETNKQYSDLIAEFKFSEQQLKLF</sequence>